<organism evidence="3 4">
    <name type="scientific">Heligmosomoides polygyrus</name>
    <name type="common">Parasitic roundworm</name>
    <dbReference type="NCBI Taxonomy" id="6339"/>
    <lineage>
        <taxon>Eukaryota</taxon>
        <taxon>Metazoa</taxon>
        <taxon>Ecdysozoa</taxon>
        <taxon>Nematoda</taxon>
        <taxon>Chromadorea</taxon>
        <taxon>Rhabditida</taxon>
        <taxon>Rhabditina</taxon>
        <taxon>Rhabditomorpha</taxon>
        <taxon>Strongyloidea</taxon>
        <taxon>Heligmosomidae</taxon>
        <taxon>Heligmosomoides</taxon>
    </lineage>
</organism>
<gene>
    <name evidence="2" type="ORF">HPBE_LOCUS26823</name>
</gene>
<reference evidence="4" key="2">
    <citation type="submission" date="2019-09" db="UniProtKB">
        <authorList>
            <consortium name="WormBaseParasite"/>
        </authorList>
    </citation>
    <scope>IDENTIFICATION</scope>
</reference>
<evidence type="ECO:0000313" key="2">
    <source>
        <dbReference type="EMBL" id="VDP59571.1"/>
    </source>
</evidence>
<accession>A0A183GVV4</accession>
<dbReference type="Proteomes" id="UP000050761">
    <property type="component" value="Unassembled WGS sequence"/>
</dbReference>
<evidence type="ECO:0000313" key="3">
    <source>
        <dbReference type="Proteomes" id="UP000050761"/>
    </source>
</evidence>
<keyword evidence="3" id="KW-1185">Reference proteome</keyword>
<name>A0A183GVV4_HELPZ</name>
<feature type="domain" description="DUF7083" evidence="1">
    <location>
        <begin position="43"/>
        <end position="127"/>
    </location>
</feature>
<sequence length="249" mass="28477">MATITDDQFKQLFATLTNTLQSSMVQQSQQSLSRADPAKEFDLLAARVAQFKYEPEADVTFEAWYRRHDDIFTIDAQRLVEATRVRLLLHKLDAAAYETYVSYILPKTPRDVTFDDAVSTLKDLFGPHQSLFSRRYACMKLSNDPKGDFVTYSGRVNRECGRFKLSECDDNQFKCLIFVCGLQSSEDAYIRLKLLDKIEADSTCTIQTLTEECKRLINLKHDTKMVESGTPAIQAIEQSSPVRQPHRPI</sequence>
<proteinExistence type="predicted"/>
<evidence type="ECO:0000313" key="4">
    <source>
        <dbReference type="WBParaSite" id="HPBE_0002682401-mRNA-1"/>
    </source>
</evidence>
<protein>
    <recommendedName>
        <fullName evidence="1">DUF7083 domain-containing protein</fullName>
    </recommendedName>
</protein>
<dbReference type="WBParaSite" id="HPBE_0002682401-mRNA-1">
    <property type="protein sequence ID" value="HPBE_0002682401-mRNA-1"/>
    <property type="gene ID" value="HPBE_0002682401"/>
</dbReference>
<reference evidence="2 3" key="1">
    <citation type="submission" date="2018-11" db="EMBL/GenBank/DDBJ databases">
        <authorList>
            <consortium name="Pathogen Informatics"/>
        </authorList>
    </citation>
    <scope>NUCLEOTIDE SEQUENCE [LARGE SCALE GENOMIC DNA]</scope>
</reference>
<accession>A0A3P8ERT0</accession>
<dbReference type="EMBL" id="UZAH01040978">
    <property type="protein sequence ID" value="VDP59571.1"/>
    <property type="molecule type" value="Genomic_DNA"/>
</dbReference>
<dbReference type="InterPro" id="IPR055510">
    <property type="entry name" value="DUF7083"/>
</dbReference>
<dbReference type="AlphaFoldDB" id="A0A183GVV4"/>
<dbReference type="OrthoDB" id="5841934at2759"/>
<dbReference type="Pfam" id="PF23309">
    <property type="entry name" value="DUF7083"/>
    <property type="match status" value="1"/>
</dbReference>
<evidence type="ECO:0000259" key="1">
    <source>
        <dbReference type="Pfam" id="PF23309"/>
    </source>
</evidence>